<dbReference type="Gene3D" id="1.10.443.10">
    <property type="entry name" value="Intergrase catalytic core"/>
    <property type="match status" value="1"/>
</dbReference>
<dbReference type="InterPro" id="IPR013762">
    <property type="entry name" value="Integrase-like_cat_sf"/>
</dbReference>
<accession>A0ABT9D8I7</accession>
<protein>
    <recommendedName>
        <fullName evidence="4">Integrase</fullName>
    </recommendedName>
</protein>
<dbReference type="RefSeq" id="WP_304600842.1">
    <property type="nucleotide sequence ID" value="NZ_JAUQYP010000001.1"/>
</dbReference>
<dbReference type="InterPro" id="IPR011010">
    <property type="entry name" value="DNA_brk_join_enz"/>
</dbReference>
<evidence type="ECO:0000313" key="2">
    <source>
        <dbReference type="EMBL" id="MDO8107208.1"/>
    </source>
</evidence>
<keyword evidence="1" id="KW-0233">DNA recombination</keyword>
<dbReference type="SUPFAM" id="SSF56349">
    <property type="entry name" value="DNA breaking-rejoining enzymes"/>
    <property type="match status" value="1"/>
</dbReference>
<evidence type="ECO:0000313" key="3">
    <source>
        <dbReference type="Proteomes" id="UP001232536"/>
    </source>
</evidence>
<dbReference type="EMBL" id="JAUQYP010000001">
    <property type="protein sequence ID" value="MDO8107208.1"/>
    <property type="molecule type" value="Genomic_DNA"/>
</dbReference>
<reference evidence="2 3" key="1">
    <citation type="submission" date="2023-07" db="EMBL/GenBank/DDBJ databases">
        <title>Description of novel actinomycetes strains, isolated from tidal flat sediment.</title>
        <authorList>
            <person name="Lu C."/>
        </authorList>
    </citation>
    <scope>NUCLEOTIDE SEQUENCE [LARGE SCALE GENOMIC DNA]</scope>
    <source>
        <strain evidence="2 3">SYSU T00b441</strain>
    </source>
</reference>
<gene>
    <name evidence="2" type="ORF">Q6348_08370</name>
</gene>
<keyword evidence="3" id="KW-1185">Reference proteome</keyword>
<evidence type="ECO:0008006" key="4">
    <source>
        <dbReference type="Google" id="ProtNLM"/>
    </source>
</evidence>
<organism evidence="2 3">
    <name type="scientific">Actinotalea lenta</name>
    <dbReference type="NCBI Taxonomy" id="3064654"/>
    <lineage>
        <taxon>Bacteria</taxon>
        <taxon>Bacillati</taxon>
        <taxon>Actinomycetota</taxon>
        <taxon>Actinomycetes</taxon>
        <taxon>Micrococcales</taxon>
        <taxon>Cellulomonadaceae</taxon>
        <taxon>Actinotalea</taxon>
    </lineage>
</organism>
<name>A0ABT9D8I7_9CELL</name>
<sequence>MSESGSQPAVVAQVTQVMDAWRETGAFSEQTLARTGETLSRFALRLTAQGLTSLEQVQPVHCAGFVDAHTRHGRPPELATRHARRTALRMLFRELRSRGYDVGDPTLDLALPARSTRAARPLTDEEIALARAATRLGATGTSLHRAVAWALAEATAVTSEISQVRLSDLDDPREPRWVTLAGARRADPRLGELTPWGTAIIARHASLLRQAGLPGSTLLTYRGSHNPGQAAAQAAVCNAITHTLHATGLAAEPDVRPASVRNWAGRRLYEGGMPVEHVARRMGLRSLDATAEDIALEWRP</sequence>
<comment type="caution">
    <text evidence="2">The sequence shown here is derived from an EMBL/GenBank/DDBJ whole genome shotgun (WGS) entry which is preliminary data.</text>
</comment>
<proteinExistence type="predicted"/>
<evidence type="ECO:0000256" key="1">
    <source>
        <dbReference type="ARBA" id="ARBA00023172"/>
    </source>
</evidence>
<dbReference type="Proteomes" id="UP001232536">
    <property type="component" value="Unassembled WGS sequence"/>
</dbReference>